<feature type="signal peptide" evidence="10">
    <location>
        <begin position="1"/>
        <end position="17"/>
    </location>
</feature>
<dbReference type="InterPro" id="IPR000297">
    <property type="entry name" value="PPIase_PpiC"/>
</dbReference>
<evidence type="ECO:0000256" key="4">
    <source>
        <dbReference type="ARBA" id="ARBA00018370"/>
    </source>
</evidence>
<evidence type="ECO:0000256" key="6">
    <source>
        <dbReference type="ARBA" id="ARBA00030642"/>
    </source>
</evidence>
<proteinExistence type="inferred from homology"/>
<organism evidence="12 13">
    <name type="scientific">Pontivivens ytuae</name>
    <dbReference type="NCBI Taxonomy" id="2789856"/>
    <lineage>
        <taxon>Bacteria</taxon>
        <taxon>Pseudomonadati</taxon>
        <taxon>Pseudomonadota</taxon>
        <taxon>Alphaproteobacteria</taxon>
        <taxon>Rhodobacterales</taxon>
        <taxon>Paracoccaceae</taxon>
        <taxon>Pontivivens</taxon>
    </lineage>
</organism>
<evidence type="ECO:0000313" key="12">
    <source>
        <dbReference type="EMBL" id="QPH56136.1"/>
    </source>
</evidence>
<evidence type="ECO:0000256" key="3">
    <source>
        <dbReference type="ARBA" id="ARBA00013194"/>
    </source>
</evidence>
<name>A0A7S9QFD2_9RHOB</name>
<dbReference type="InterPro" id="IPR023058">
    <property type="entry name" value="PPIase_PpiC_CS"/>
</dbReference>
<keyword evidence="13" id="KW-1185">Reference proteome</keyword>
<evidence type="ECO:0000256" key="7">
    <source>
        <dbReference type="ARBA" id="ARBA00031484"/>
    </source>
</evidence>
<evidence type="ECO:0000256" key="9">
    <source>
        <dbReference type="SAM" id="MobiDB-lite"/>
    </source>
</evidence>
<evidence type="ECO:0000256" key="1">
    <source>
        <dbReference type="ARBA" id="ARBA00000971"/>
    </source>
</evidence>
<dbReference type="PROSITE" id="PS01096">
    <property type="entry name" value="PPIC_PPIASE_1"/>
    <property type="match status" value="1"/>
</dbReference>
<dbReference type="KEGG" id="poz:I0K15_06500"/>
<evidence type="ECO:0000256" key="5">
    <source>
        <dbReference type="ARBA" id="ARBA00023110"/>
    </source>
</evidence>
<sequence length="308" mass="33142">MTTALALSLAIAWSATAQETGSETTDTEAAPVEDAAPVAEAEPEAEPVELDLDTVVATVNGTEITLGHVAAIRDRLPQQYRQLPTEVLYEGLVDQLIDQTLLADQAEGEGALDRRRVRVQLENERRGVLANETIAEVLNSAVTDDAIEEAYEEVTSGMTRTTEFNASHILVESEEEAREVITELDGGADFAALAQERSTGPSGPNGGNLGWFGPGQMVPEFDAAVQALEVGGVSEPVQTQFGWHVVLLNETRLSPLPPIEQVRPEIIQQLNQEALQGEIDSLREGAEIERVELDVPEGALDTLDLTAE</sequence>
<dbReference type="SUPFAM" id="SSF54534">
    <property type="entry name" value="FKBP-like"/>
    <property type="match status" value="1"/>
</dbReference>
<dbReference type="Gene3D" id="1.10.8.1040">
    <property type="match status" value="1"/>
</dbReference>
<evidence type="ECO:0000259" key="11">
    <source>
        <dbReference type="PROSITE" id="PS50198"/>
    </source>
</evidence>
<dbReference type="InterPro" id="IPR050245">
    <property type="entry name" value="PrsA_foldase"/>
</dbReference>
<dbReference type="Proteomes" id="UP000594800">
    <property type="component" value="Chromosome"/>
</dbReference>
<dbReference type="Gene3D" id="3.10.50.40">
    <property type="match status" value="1"/>
</dbReference>
<keyword evidence="8 12" id="KW-0413">Isomerase</keyword>
<evidence type="ECO:0000256" key="10">
    <source>
        <dbReference type="SAM" id="SignalP"/>
    </source>
</evidence>
<dbReference type="GO" id="GO:0003755">
    <property type="term" value="F:peptidyl-prolyl cis-trans isomerase activity"/>
    <property type="evidence" value="ECO:0007669"/>
    <property type="project" value="UniProtKB-KW"/>
</dbReference>
<evidence type="ECO:0000313" key="13">
    <source>
        <dbReference type="Proteomes" id="UP000594800"/>
    </source>
</evidence>
<protein>
    <recommendedName>
        <fullName evidence="4">Parvulin-like PPIase</fullName>
        <ecNumber evidence="3">5.2.1.8</ecNumber>
    </recommendedName>
    <alternativeName>
        <fullName evidence="6">Peptidyl-prolyl cis-trans isomerase plp</fullName>
    </alternativeName>
    <alternativeName>
        <fullName evidence="7">Rotamase plp</fullName>
    </alternativeName>
</protein>
<dbReference type="SUPFAM" id="SSF109998">
    <property type="entry name" value="Triger factor/SurA peptide-binding domain-like"/>
    <property type="match status" value="1"/>
</dbReference>
<feature type="domain" description="PpiC" evidence="11">
    <location>
        <begin position="161"/>
        <end position="250"/>
    </location>
</feature>
<gene>
    <name evidence="12" type="ORF">I0K15_06500</name>
</gene>
<dbReference type="Pfam" id="PF00639">
    <property type="entry name" value="Rotamase"/>
    <property type="match status" value="1"/>
</dbReference>
<feature type="compositionally biased region" description="Low complexity" evidence="9">
    <location>
        <begin position="17"/>
        <end position="40"/>
    </location>
</feature>
<evidence type="ECO:0000256" key="8">
    <source>
        <dbReference type="PROSITE-ProRule" id="PRU00278"/>
    </source>
</evidence>
<keyword evidence="10" id="KW-0732">Signal</keyword>
<dbReference type="InterPro" id="IPR046357">
    <property type="entry name" value="PPIase_dom_sf"/>
</dbReference>
<dbReference type="AlphaFoldDB" id="A0A7S9QFD2"/>
<dbReference type="EMBL" id="CP064942">
    <property type="protein sequence ID" value="QPH56136.1"/>
    <property type="molecule type" value="Genomic_DNA"/>
</dbReference>
<comment type="catalytic activity">
    <reaction evidence="1">
        <text>[protein]-peptidylproline (omega=180) = [protein]-peptidylproline (omega=0)</text>
        <dbReference type="Rhea" id="RHEA:16237"/>
        <dbReference type="Rhea" id="RHEA-COMP:10747"/>
        <dbReference type="Rhea" id="RHEA-COMP:10748"/>
        <dbReference type="ChEBI" id="CHEBI:83833"/>
        <dbReference type="ChEBI" id="CHEBI:83834"/>
        <dbReference type="EC" id="5.2.1.8"/>
    </reaction>
</comment>
<dbReference type="PANTHER" id="PTHR47245">
    <property type="entry name" value="PEPTIDYLPROLYL ISOMERASE"/>
    <property type="match status" value="1"/>
</dbReference>
<comment type="similarity">
    <text evidence="2">Belongs to the PpiC/parvulin rotamase family.</text>
</comment>
<dbReference type="InterPro" id="IPR027304">
    <property type="entry name" value="Trigger_fact/SurA_dom_sf"/>
</dbReference>
<dbReference type="EC" id="5.2.1.8" evidence="3"/>
<dbReference type="PROSITE" id="PS50198">
    <property type="entry name" value="PPIC_PPIASE_2"/>
    <property type="match status" value="1"/>
</dbReference>
<feature type="region of interest" description="Disordered" evidence="9">
    <location>
        <begin position="17"/>
        <end position="46"/>
    </location>
</feature>
<evidence type="ECO:0000256" key="2">
    <source>
        <dbReference type="ARBA" id="ARBA00007656"/>
    </source>
</evidence>
<keyword evidence="5 8" id="KW-0697">Rotamase</keyword>
<dbReference type="PANTHER" id="PTHR47245:SF2">
    <property type="entry name" value="PEPTIDYL-PROLYL CIS-TRANS ISOMERASE HP_0175-RELATED"/>
    <property type="match status" value="1"/>
</dbReference>
<feature type="chain" id="PRO_5032330362" description="Parvulin-like PPIase" evidence="10">
    <location>
        <begin position="18"/>
        <end position="308"/>
    </location>
</feature>
<reference evidence="12 13" key="1">
    <citation type="submission" date="2020-11" db="EMBL/GenBank/DDBJ databases">
        <title>Description of Pontivivens ytuae sp. nov. isolated from deep sea sediment of Mariana Trench.</title>
        <authorList>
            <person name="Wang Z."/>
            <person name="Sun Q.-L."/>
            <person name="Xu X.-D."/>
            <person name="Tang Y.-Z."/>
            <person name="Zhang J."/>
        </authorList>
    </citation>
    <scope>NUCLEOTIDE SEQUENCE [LARGE SCALE GENOMIC DNA]</scope>
    <source>
        <strain evidence="12 13">MT2928</strain>
    </source>
</reference>
<accession>A0A7S9QFD2</accession>